<gene>
    <name evidence="1" type="ORF">CHU95_05680</name>
</gene>
<name>A0A255Z4B7_9PROT</name>
<dbReference type="AlphaFoldDB" id="A0A255Z4B7"/>
<sequence>MGLLVGSLLVAGPAATSAAEGGMSKKDLEILGRAIGFMKDGPSGDVTTAVVFVPGNAASEAERDAILGVVGSGLKVGGITLKAKASSVTDAAASGARVWLVTGAAAAKIGQAGTAAKAITASADKACVEAGNCVLGIETGTKVQIYVSRKAAEASSVAFESAFLLMVKEL</sequence>
<dbReference type="Proteomes" id="UP000216998">
    <property type="component" value="Unassembled WGS sequence"/>
</dbReference>
<protein>
    <recommendedName>
        <fullName evidence="3">DUF4154 domain-containing protein</fullName>
    </recommendedName>
</protein>
<evidence type="ECO:0000313" key="1">
    <source>
        <dbReference type="EMBL" id="OYQ36271.1"/>
    </source>
</evidence>
<accession>A0A255Z4B7</accession>
<evidence type="ECO:0000313" key="2">
    <source>
        <dbReference type="Proteomes" id="UP000216998"/>
    </source>
</evidence>
<keyword evidence="2" id="KW-1185">Reference proteome</keyword>
<evidence type="ECO:0008006" key="3">
    <source>
        <dbReference type="Google" id="ProtNLM"/>
    </source>
</evidence>
<reference evidence="1 2" key="1">
    <citation type="submission" date="2017-07" db="EMBL/GenBank/DDBJ databases">
        <title>Niveispirillum cyanobacteriorum sp. nov., isolated from cyanobacterial aggregates in a eutrophic lake.</title>
        <authorList>
            <person name="Cai H."/>
        </authorList>
    </citation>
    <scope>NUCLEOTIDE SEQUENCE [LARGE SCALE GENOMIC DNA]</scope>
    <source>
        <strain evidence="2">TH1-14</strain>
    </source>
</reference>
<proteinExistence type="predicted"/>
<comment type="caution">
    <text evidence="1">The sequence shown here is derived from an EMBL/GenBank/DDBJ whole genome shotgun (WGS) entry which is preliminary data.</text>
</comment>
<dbReference type="EMBL" id="NOXU01000023">
    <property type="protein sequence ID" value="OYQ36271.1"/>
    <property type="molecule type" value="Genomic_DNA"/>
</dbReference>
<organism evidence="1 2">
    <name type="scientific">Niveispirillum lacus</name>
    <dbReference type="NCBI Taxonomy" id="1981099"/>
    <lineage>
        <taxon>Bacteria</taxon>
        <taxon>Pseudomonadati</taxon>
        <taxon>Pseudomonadota</taxon>
        <taxon>Alphaproteobacteria</taxon>
        <taxon>Rhodospirillales</taxon>
        <taxon>Azospirillaceae</taxon>
        <taxon>Niveispirillum</taxon>
    </lineage>
</organism>